<proteinExistence type="predicted"/>
<reference evidence="2 3" key="1">
    <citation type="journal article" date="2018" name="Sci. Data">
        <title>The draft genome sequence of cork oak.</title>
        <authorList>
            <person name="Ramos A.M."/>
            <person name="Usie A."/>
            <person name="Barbosa P."/>
            <person name="Barros P.M."/>
            <person name="Capote T."/>
            <person name="Chaves I."/>
            <person name="Simoes F."/>
            <person name="Abreu I."/>
            <person name="Carrasquinho I."/>
            <person name="Faro C."/>
            <person name="Guimaraes J.B."/>
            <person name="Mendonca D."/>
            <person name="Nobrega F."/>
            <person name="Rodrigues L."/>
            <person name="Saibo N.J.M."/>
            <person name="Varela M.C."/>
            <person name="Egas C."/>
            <person name="Matos J."/>
            <person name="Miguel C.M."/>
            <person name="Oliveira M.M."/>
            <person name="Ricardo C.P."/>
            <person name="Goncalves S."/>
        </authorList>
    </citation>
    <scope>NUCLEOTIDE SEQUENCE [LARGE SCALE GENOMIC DNA]</scope>
    <source>
        <strain evidence="3">cv. HL8</strain>
    </source>
</reference>
<dbReference type="EMBL" id="PKMF04000693">
    <property type="protein sequence ID" value="KAK7821701.1"/>
    <property type="molecule type" value="Genomic_DNA"/>
</dbReference>
<evidence type="ECO:0000313" key="3">
    <source>
        <dbReference type="Proteomes" id="UP000237347"/>
    </source>
</evidence>
<protein>
    <submittedName>
        <fullName evidence="2">Uncharacterized protein</fullName>
    </submittedName>
</protein>
<feature type="region of interest" description="Disordered" evidence="1">
    <location>
        <begin position="1"/>
        <end position="37"/>
    </location>
</feature>
<dbReference type="Proteomes" id="UP000237347">
    <property type="component" value="Unassembled WGS sequence"/>
</dbReference>
<feature type="compositionally biased region" description="Basic residues" evidence="1">
    <location>
        <begin position="21"/>
        <end position="37"/>
    </location>
</feature>
<dbReference type="AlphaFoldDB" id="A0AAW0J575"/>
<comment type="caution">
    <text evidence="2">The sequence shown here is derived from an EMBL/GenBank/DDBJ whole genome shotgun (WGS) entry which is preliminary data.</text>
</comment>
<accession>A0AAW0J575</accession>
<name>A0AAW0J575_QUESU</name>
<evidence type="ECO:0000313" key="2">
    <source>
        <dbReference type="EMBL" id="KAK7821701.1"/>
    </source>
</evidence>
<keyword evidence="3" id="KW-1185">Reference proteome</keyword>
<organism evidence="2 3">
    <name type="scientific">Quercus suber</name>
    <name type="common">Cork oak</name>
    <dbReference type="NCBI Taxonomy" id="58331"/>
    <lineage>
        <taxon>Eukaryota</taxon>
        <taxon>Viridiplantae</taxon>
        <taxon>Streptophyta</taxon>
        <taxon>Embryophyta</taxon>
        <taxon>Tracheophyta</taxon>
        <taxon>Spermatophyta</taxon>
        <taxon>Magnoliopsida</taxon>
        <taxon>eudicotyledons</taxon>
        <taxon>Gunneridae</taxon>
        <taxon>Pentapetalae</taxon>
        <taxon>rosids</taxon>
        <taxon>fabids</taxon>
        <taxon>Fagales</taxon>
        <taxon>Fagaceae</taxon>
        <taxon>Quercus</taxon>
    </lineage>
</organism>
<sequence length="169" mass="19302">MEYTGDDVEELPTLIAGQGSKRARKQPSHSKTLAVKKRKGGPIEYMTDAIMEFTNISRKRRSNKDSDSRKETFEYALVGDRFSMDKAVTIFNNIENVDNYTMFKVLNELHTPDSKAVFIMLRPNRKKGFDGFIVKWDLLPLALAASKPLAIVRSWTVDRNKRDPTESEA</sequence>
<gene>
    <name evidence="2" type="ORF">CFP56_037477</name>
</gene>
<evidence type="ECO:0000256" key="1">
    <source>
        <dbReference type="SAM" id="MobiDB-lite"/>
    </source>
</evidence>
<feature type="compositionally biased region" description="Acidic residues" evidence="1">
    <location>
        <begin position="1"/>
        <end position="10"/>
    </location>
</feature>